<protein>
    <submittedName>
        <fullName evidence="3">CDP-paratose 2-epimerase</fullName>
    </submittedName>
</protein>
<dbReference type="Gene3D" id="3.40.50.720">
    <property type="entry name" value="NAD(P)-binding Rossmann-like Domain"/>
    <property type="match status" value="1"/>
</dbReference>
<dbReference type="Proteomes" id="UP000007844">
    <property type="component" value="Chromosome"/>
</dbReference>
<evidence type="ECO:0000256" key="1">
    <source>
        <dbReference type="ARBA" id="ARBA00007637"/>
    </source>
</evidence>
<comment type="similarity">
    <text evidence="1">Belongs to the NAD(P)-dependent epimerase/dehydratase family.</text>
</comment>
<evidence type="ECO:0000313" key="4">
    <source>
        <dbReference type="Proteomes" id="UP000007844"/>
    </source>
</evidence>
<dbReference type="InterPro" id="IPR036291">
    <property type="entry name" value="NAD(P)-bd_dom_sf"/>
</dbReference>
<feature type="domain" description="NAD-dependent epimerase/dehydratase" evidence="2">
    <location>
        <begin position="19"/>
        <end position="280"/>
    </location>
</feature>
<evidence type="ECO:0000313" key="3">
    <source>
        <dbReference type="EMBL" id="EGJ49690.1"/>
    </source>
</evidence>
<dbReference type="STRING" id="690850.Desaf_1351"/>
<dbReference type="Pfam" id="PF01370">
    <property type="entry name" value="Epimerase"/>
    <property type="match status" value="1"/>
</dbReference>
<accession>F3YZJ1</accession>
<dbReference type="InterPro" id="IPR001509">
    <property type="entry name" value="Epimerase_deHydtase"/>
</dbReference>
<dbReference type="HOGENOM" id="CLU_007383_1_7_7"/>
<dbReference type="eggNOG" id="COG0451">
    <property type="taxonomic scope" value="Bacteria"/>
</dbReference>
<dbReference type="KEGG" id="daf:Desaf_1351"/>
<name>F3YZJ1_DESAF</name>
<gene>
    <name evidence="3" type="ORF">Desaf_1351</name>
</gene>
<organism evidence="3 4">
    <name type="scientific">Desulfocurvibacter africanus subsp. africanus str. Walvis Bay</name>
    <dbReference type="NCBI Taxonomy" id="690850"/>
    <lineage>
        <taxon>Bacteria</taxon>
        <taxon>Pseudomonadati</taxon>
        <taxon>Thermodesulfobacteriota</taxon>
        <taxon>Desulfovibrionia</taxon>
        <taxon>Desulfovibrionales</taxon>
        <taxon>Desulfovibrionaceae</taxon>
        <taxon>Desulfocurvibacter</taxon>
    </lineage>
</organism>
<dbReference type="EMBL" id="CP003221">
    <property type="protein sequence ID" value="EGJ49690.1"/>
    <property type="molecule type" value="Genomic_DNA"/>
</dbReference>
<dbReference type="SUPFAM" id="SSF51735">
    <property type="entry name" value="NAD(P)-binding Rossmann-fold domains"/>
    <property type="match status" value="1"/>
</dbReference>
<dbReference type="PANTHER" id="PTHR43000">
    <property type="entry name" value="DTDP-D-GLUCOSE 4,6-DEHYDRATASE-RELATED"/>
    <property type="match status" value="1"/>
</dbReference>
<keyword evidence="4" id="KW-1185">Reference proteome</keyword>
<dbReference type="RefSeq" id="WP_014259481.1">
    <property type="nucleotide sequence ID" value="NC_016629.1"/>
</dbReference>
<evidence type="ECO:0000259" key="2">
    <source>
        <dbReference type="Pfam" id="PF01370"/>
    </source>
</evidence>
<dbReference type="AlphaFoldDB" id="F3YZJ1"/>
<reference evidence="3 4" key="1">
    <citation type="journal article" date="2011" name="J. Bacteriol.">
        <title>Genome sequence of the mercury-methylating and pleomorphic Desulfovibrio africanus Strain Walvis Bay.</title>
        <authorList>
            <person name="Brown S.D."/>
            <person name="Wall J.D."/>
            <person name="Kucken A.M."/>
            <person name="Gilmour C.C."/>
            <person name="Podar M."/>
            <person name="Brandt C.C."/>
            <person name="Teshima H."/>
            <person name="Detter J.C."/>
            <person name="Han C.S."/>
            <person name="Land M.L."/>
            <person name="Lucas S."/>
            <person name="Han J."/>
            <person name="Pennacchio L."/>
            <person name="Nolan M."/>
            <person name="Pitluck S."/>
            <person name="Woyke T."/>
            <person name="Goodwin L."/>
            <person name="Palumbo A.V."/>
            <person name="Elias D.A."/>
        </authorList>
    </citation>
    <scope>NUCLEOTIDE SEQUENCE [LARGE SCALE GENOMIC DNA]</scope>
    <source>
        <strain evidence="3 4">Walvis Bay</strain>
    </source>
</reference>
<sequence length="367" mass="39446">MTAKRGTASLSRQRSGPHALVTGGAGFIGTNLSHRLAGQGRRVLILDNLSRPGGERNLAWLKAMHGDLVTAQTADVRDARAVASAVQGADAVFHLAAQVAVTTSVRNPRADFEVNAAGTLNVLEALRSLENPPPLVFTSTNKVYGKLANLELLEGDTRYAPVDALVAEHGVAEDRPLDFYSPYGCSKGAADQYVLDYARIYGLRAVAMRMSCIYGPHQSGTEDQGWVAHFLISALEGRGLTIYGNGKQVRDVLWVEDLVDAFLLAVKLADDLRGRAFNMGGGPDNAISLLELLDMMRELGVTPASMAYGKGRPGDQAWFVADTGGFEAATGWKPRMSKRDGVAALTKWLKEHRVMAGGQLWAREAIS</sequence>
<proteinExistence type="inferred from homology"/>